<dbReference type="UniPathway" id="UPA00378"/>
<evidence type="ECO:0000256" key="2">
    <source>
        <dbReference type="ARBA" id="ARBA00004323"/>
    </source>
</evidence>
<dbReference type="Proteomes" id="UP000008820">
    <property type="component" value="Chromosome 2"/>
</dbReference>
<dbReference type="GO" id="GO:0046872">
    <property type="term" value="F:metal ion binding"/>
    <property type="evidence" value="ECO:0007669"/>
    <property type="project" value="UniProtKB-UniRule"/>
</dbReference>
<dbReference type="GO" id="GO:0030166">
    <property type="term" value="P:proteoglycan biosynthetic process"/>
    <property type="evidence" value="ECO:0007669"/>
    <property type="project" value="TreeGrafter"/>
</dbReference>
<reference evidence="19" key="2">
    <citation type="submission" date="2020-05" db="UniProtKB">
        <authorList>
            <consortium name="EnsemblMetazoa"/>
        </authorList>
    </citation>
    <scope>IDENTIFICATION</scope>
    <source>
        <strain evidence="19">LVP_AGWG</strain>
    </source>
</reference>
<protein>
    <recommendedName>
        <fullName evidence="16">Beta-1,4-N-acetylgalactosaminyltransferase</fullName>
        <ecNumber evidence="16">2.4.1.-</ecNumber>
    </recommendedName>
    <alternativeName>
        <fullName evidence="16">Beta-4-GalNAcT</fullName>
    </alternativeName>
</protein>
<evidence type="ECO:0000256" key="14">
    <source>
        <dbReference type="ARBA" id="ARBA00023211"/>
    </source>
</evidence>
<dbReference type="GO" id="GO:0005975">
    <property type="term" value="P:carbohydrate metabolic process"/>
    <property type="evidence" value="ECO:0007669"/>
    <property type="project" value="InterPro"/>
</dbReference>
<evidence type="ECO:0000256" key="12">
    <source>
        <dbReference type="ARBA" id="ARBA00023136"/>
    </source>
</evidence>
<evidence type="ECO:0000313" key="19">
    <source>
        <dbReference type="EnsemblMetazoa" id="AAEL007895-PA"/>
    </source>
</evidence>
<evidence type="ECO:0000256" key="15">
    <source>
        <dbReference type="ARBA" id="ARBA00051458"/>
    </source>
</evidence>
<evidence type="ECO:0000256" key="8">
    <source>
        <dbReference type="ARBA" id="ARBA00022723"/>
    </source>
</evidence>
<keyword evidence="9 16" id="KW-0735">Signal-anchor</keyword>
<keyword evidence="13 16" id="KW-0325">Glycoprotein</keyword>
<dbReference type="Pfam" id="PF13733">
    <property type="entry name" value="Glyco_transf_7N"/>
    <property type="match status" value="1"/>
</dbReference>
<dbReference type="GO" id="GO:0046525">
    <property type="term" value="F:xylosylprotein 4-beta-galactosyltransferase activity"/>
    <property type="evidence" value="ECO:0007669"/>
    <property type="project" value="UniProtKB-EC"/>
</dbReference>
<gene>
    <name evidence="19" type="primary">5569772</name>
</gene>
<name>A0A1S4FHV9_AEDAE</name>
<evidence type="ECO:0000256" key="11">
    <source>
        <dbReference type="ARBA" id="ARBA00023034"/>
    </source>
</evidence>
<feature type="domain" description="Galactosyltransferase C-terminal" evidence="17">
    <location>
        <begin position="152"/>
        <end position="227"/>
    </location>
</feature>
<dbReference type="Pfam" id="PF02709">
    <property type="entry name" value="Glyco_transf_7C"/>
    <property type="match status" value="1"/>
</dbReference>
<keyword evidence="6 16" id="KW-0808">Transferase</keyword>
<proteinExistence type="inferred from homology"/>
<evidence type="ECO:0000313" key="20">
    <source>
        <dbReference type="Proteomes" id="UP000008820"/>
    </source>
</evidence>
<keyword evidence="12 16" id="KW-0472">Membrane</keyword>
<evidence type="ECO:0000256" key="10">
    <source>
        <dbReference type="ARBA" id="ARBA00022989"/>
    </source>
</evidence>
<evidence type="ECO:0000256" key="5">
    <source>
        <dbReference type="ARBA" id="ARBA00022676"/>
    </source>
</evidence>
<keyword evidence="14 16" id="KW-0464">Manganese</keyword>
<dbReference type="Gene3D" id="3.90.550.10">
    <property type="entry name" value="Spore Coat Polysaccharide Biosynthesis Protein SpsA, Chain A"/>
    <property type="match status" value="1"/>
</dbReference>
<dbReference type="InterPro" id="IPR003859">
    <property type="entry name" value="Galactosyl_T"/>
</dbReference>
<dbReference type="InterPro" id="IPR027995">
    <property type="entry name" value="Galactosyl_T_N"/>
</dbReference>
<comment type="catalytic activity">
    <reaction evidence="15">
        <text>3-O-(beta-D-xylosyl)-L-seryl-[protein] + UDP-alpha-D-galactose = 3-O-(beta-D-galactosyl-(1-&gt;4)-beta-D-xylosyl)-L-seryl-[protein] + UDP + H(+)</text>
        <dbReference type="Rhea" id="RHEA:15297"/>
        <dbReference type="Rhea" id="RHEA-COMP:12567"/>
        <dbReference type="Rhea" id="RHEA-COMP:12570"/>
        <dbReference type="ChEBI" id="CHEBI:15378"/>
        <dbReference type="ChEBI" id="CHEBI:58223"/>
        <dbReference type="ChEBI" id="CHEBI:66914"/>
        <dbReference type="ChEBI" id="CHEBI:132085"/>
        <dbReference type="ChEBI" id="CHEBI:132088"/>
        <dbReference type="EC" id="2.4.1.133"/>
    </reaction>
</comment>
<dbReference type="VEuPathDB" id="VectorBase:AAEL007895"/>
<keyword evidence="10 16" id="KW-1133">Transmembrane helix</keyword>
<comment type="similarity">
    <text evidence="4 16">Belongs to the glycosyltransferase 7 family.</text>
</comment>
<dbReference type="AlphaFoldDB" id="A0A1S4FHV9"/>
<dbReference type="PANTHER" id="PTHR19300:SF30">
    <property type="entry name" value="BETA-1,4-GALACTOSYLTRANSFERASE 7"/>
    <property type="match status" value="1"/>
</dbReference>
<evidence type="ECO:0000259" key="18">
    <source>
        <dbReference type="Pfam" id="PF13733"/>
    </source>
</evidence>
<keyword evidence="7 16" id="KW-0812">Transmembrane</keyword>
<reference evidence="19 20" key="1">
    <citation type="submission" date="2017-06" db="EMBL/GenBank/DDBJ databases">
        <title>Aedes aegypti genome working group (AGWG) sequencing and assembly.</title>
        <authorList>
            <consortium name="Aedes aegypti Genome Working Group (AGWG)"/>
            <person name="Matthews B.J."/>
        </authorList>
    </citation>
    <scope>NUCLEOTIDE SEQUENCE [LARGE SCALE GENOMIC DNA]</scope>
    <source>
        <strain evidence="19 20">LVP_AGWG</strain>
    </source>
</reference>
<dbReference type="GO" id="GO:0000139">
    <property type="term" value="C:Golgi membrane"/>
    <property type="evidence" value="ECO:0007669"/>
    <property type="project" value="UniProtKB-SubCell"/>
</dbReference>
<dbReference type="PRINTS" id="PR02050">
    <property type="entry name" value="B14GALTRFASE"/>
</dbReference>
<sequence>MIIQNSMYVRFIGIIVLATIGVIFMISSLPISDTCKCENSAERDIQHEQFHRSFKELSSSNKHKLAILVPFRDRFDELLRFAPHISAFLNRQQVSFHIFVLNQNDRFRFNRASLINAGFLLVKDQYDYIAMHDVDLLPLNNNLKYEYPENGPLHISGPEFHPKYHYATFIGGILLLKVEHYQLLNGMSNKYWGWGLEDDEFYVRIKEAGLEVNRPRNITTGPENTFLHIHDRLHRRRDTAKCFNQREVTRRRDRETGLNTLRYSLDSRRELTIDGVVLTVMNINLECDKSQTPWCECDSKVDTKSRLETKAKT</sequence>
<evidence type="ECO:0000256" key="13">
    <source>
        <dbReference type="ARBA" id="ARBA00023180"/>
    </source>
</evidence>
<dbReference type="CDD" id="cd00899">
    <property type="entry name" value="b4GalT"/>
    <property type="match status" value="1"/>
</dbReference>
<keyword evidence="8 16" id="KW-0479">Metal-binding</keyword>
<comment type="subcellular location">
    <subcellularLocation>
        <location evidence="2">Golgi apparatus membrane</location>
        <topology evidence="2">Single-pass type II membrane protein</topology>
    </subcellularLocation>
    <subcellularLocation>
        <location evidence="16">Membrane</location>
        <topology evidence="16">Single-pass type II membrane protein</topology>
    </subcellularLocation>
</comment>
<comment type="function">
    <text evidence="16">Catalyzes the transfer of galactose onto proteins or lipids.</text>
</comment>
<keyword evidence="5 16" id="KW-0328">Glycosyltransferase</keyword>
<comment type="pathway">
    <text evidence="3 16">Protein modification; protein glycosylation.</text>
</comment>
<evidence type="ECO:0000256" key="6">
    <source>
        <dbReference type="ARBA" id="ARBA00022679"/>
    </source>
</evidence>
<dbReference type="FunFam" id="3.90.550.10:FF:000062">
    <property type="entry name" value="beta-1,4-galactosyltransferase 7 isoform X1"/>
    <property type="match status" value="1"/>
</dbReference>
<dbReference type="InParanoid" id="A0A1S4FHV9"/>
<dbReference type="InterPro" id="IPR029044">
    <property type="entry name" value="Nucleotide-diphossugar_trans"/>
</dbReference>
<accession>A0A1S4FHV9</accession>
<comment type="cofactor">
    <cofactor evidence="1 16">
        <name>Mn(2+)</name>
        <dbReference type="ChEBI" id="CHEBI:29035"/>
    </cofactor>
</comment>
<evidence type="ECO:0000256" key="7">
    <source>
        <dbReference type="ARBA" id="ARBA00022692"/>
    </source>
</evidence>
<evidence type="ECO:0000256" key="3">
    <source>
        <dbReference type="ARBA" id="ARBA00004922"/>
    </source>
</evidence>
<keyword evidence="11" id="KW-0333">Golgi apparatus</keyword>
<dbReference type="SUPFAM" id="SSF53448">
    <property type="entry name" value="Nucleotide-diphospho-sugar transferases"/>
    <property type="match status" value="1"/>
</dbReference>
<feature type="domain" description="Galactosyltransferase N-terminal" evidence="18">
    <location>
        <begin position="53"/>
        <end position="145"/>
    </location>
</feature>
<evidence type="ECO:0000256" key="16">
    <source>
        <dbReference type="RuleBase" id="RU368121"/>
    </source>
</evidence>
<dbReference type="PANTHER" id="PTHR19300">
    <property type="entry name" value="BETA-1,4-GALACTOSYLTRANSFERASE"/>
    <property type="match status" value="1"/>
</dbReference>
<evidence type="ECO:0000259" key="17">
    <source>
        <dbReference type="Pfam" id="PF02709"/>
    </source>
</evidence>
<evidence type="ECO:0000256" key="4">
    <source>
        <dbReference type="ARBA" id="ARBA00005735"/>
    </source>
</evidence>
<evidence type="ECO:0000256" key="9">
    <source>
        <dbReference type="ARBA" id="ARBA00022968"/>
    </source>
</evidence>
<dbReference type="EnsemblMetazoa" id="AAEL007895-RA">
    <property type="protein sequence ID" value="AAEL007895-PA"/>
    <property type="gene ID" value="AAEL007895"/>
</dbReference>
<organism evidence="19 20">
    <name type="scientific">Aedes aegypti</name>
    <name type="common">Yellowfever mosquito</name>
    <name type="synonym">Culex aegypti</name>
    <dbReference type="NCBI Taxonomy" id="7159"/>
    <lineage>
        <taxon>Eukaryota</taxon>
        <taxon>Metazoa</taxon>
        <taxon>Ecdysozoa</taxon>
        <taxon>Arthropoda</taxon>
        <taxon>Hexapoda</taxon>
        <taxon>Insecta</taxon>
        <taxon>Pterygota</taxon>
        <taxon>Neoptera</taxon>
        <taxon>Endopterygota</taxon>
        <taxon>Diptera</taxon>
        <taxon>Nematocera</taxon>
        <taxon>Culicoidea</taxon>
        <taxon>Culicidae</taxon>
        <taxon>Culicinae</taxon>
        <taxon>Aedini</taxon>
        <taxon>Aedes</taxon>
        <taxon>Stegomyia</taxon>
    </lineage>
</organism>
<dbReference type="OrthoDB" id="6020664at2759"/>
<dbReference type="EC" id="2.4.1.-" evidence="16"/>
<evidence type="ECO:0000256" key="1">
    <source>
        <dbReference type="ARBA" id="ARBA00001936"/>
    </source>
</evidence>
<dbReference type="InterPro" id="IPR027791">
    <property type="entry name" value="Galactosyl_T_C"/>
</dbReference>
<feature type="transmembrane region" description="Helical" evidence="16">
    <location>
        <begin position="7"/>
        <end position="29"/>
    </location>
</feature>
<dbReference type="FunCoup" id="A0A1S4FHV9">
    <property type="interactions" value="1348"/>
</dbReference>
<keyword evidence="20" id="KW-1185">Reference proteome</keyword>